<keyword evidence="10" id="KW-1185">Reference proteome</keyword>
<keyword evidence="4 7" id="KW-1133">Transmembrane helix</keyword>
<evidence type="ECO:0000256" key="1">
    <source>
        <dbReference type="ARBA" id="ARBA00004141"/>
    </source>
</evidence>
<dbReference type="InParanoid" id="A0A286UAT1"/>
<proteinExistence type="predicted"/>
<dbReference type="Pfam" id="PF07690">
    <property type="entry name" value="MFS_1"/>
    <property type="match status" value="1"/>
</dbReference>
<dbReference type="InterPro" id="IPR036259">
    <property type="entry name" value="MFS_trans_sf"/>
</dbReference>
<dbReference type="InterPro" id="IPR020846">
    <property type="entry name" value="MFS_dom"/>
</dbReference>
<feature type="transmembrane region" description="Helical" evidence="7">
    <location>
        <begin position="497"/>
        <end position="517"/>
    </location>
</feature>
<keyword evidence="5 7" id="KW-0472">Membrane</keyword>
<accession>A0A286UAT1</accession>
<feature type="transmembrane region" description="Helical" evidence="7">
    <location>
        <begin position="458"/>
        <end position="477"/>
    </location>
</feature>
<dbReference type="GO" id="GO:0022857">
    <property type="term" value="F:transmembrane transporter activity"/>
    <property type="evidence" value="ECO:0007669"/>
    <property type="project" value="InterPro"/>
</dbReference>
<evidence type="ECO:0000256" key="6">
    <source>
        <dbReference type="SAM" id="MobiDB-lite"/>
    </source>
</evidence>
<feature type="transmembrane region" description="Helical" evidence="7">
    <location>
        <begin position="393"/>
        <end position="415"/>
    </location>
</feature>
<dbReference type="PANTHER" id="PTHR23504">
    <property type="entry name" value="MAJOR FACILITATOR SUPERFAMILY DOMAIN-CONTAINING PROTEIN 10"/>
    <property type="match status" value="1"/>
</dbReference>
<reference evidence="9 10" key="1">
    <citation type="journal article" date="2017" name="Mol. Ecol.">
        <title>Comparative and population genomic landscape of Phellinus noxius: A hypervariable fungus causing root rot in trees.</title>
        <authorList>
            <person name="Chung C.L."/>
            <person name="Lee T.J."/>
            <person name="Akiba M."/>
            <person name="Lee H.H."/>
            <person name="Kuo T.H."/>
            <person name="Liu D."/>
            <person name="Ke H.M."/>
            <person name="Yokoi T."/>
            <person name="Roa M.B."/>
            <person name="Lu M.J."/>
            <person name="Chang Y.Y."/>
            <person name="Ann P.J."/>
            <person name="Tsai J.N."/>
            <person name="Chen C.Y."/>
            <person name="Tzean S.S."/>
            <person name="Ota Y."/>
            <person name="Hattori T."/>
            <person name="Sahashi N."/>
            <person name="Liou R.F."/>
            <person name="Kikuchi T."/>
            <person name="Tsai I.J."/>
        </authorList>
    </citation>
    <scope>NUCLEOTIDE SEQUENCE [LARGE SCALE GENOMIC DNA]</scope>
    <source>
        <strain evidence="9 10">FFPRI411160</strain>
    </source>
</reference>
<evidence type="ECO:0000256" key="2">
    <source>
        <dbReference type="ARBA" id="ARBA00022448"/>
    </source>
</evidence>
<keyword evidence="2" id="KW-0813">Transport</keyword>
<organism evidence="9 10">
    <name type="scientific">Pyrrhoderma noxium</name>
    <dbReference type="NCBI Taxonomy" id="2282107"/>
    <lineage>
        <taxon>Eukaryota</taxon>
        <taxon>Fungi</taxon>
        <taxon>Dikarya</taxon>
        <taxon>Basidiomycota</taxon>
        <taxon>Agaricomycotina</taxon>
        <taxon>Agaricomycetes</taxon>
        <taxon>Hymenochaetales</taxon>
        <taxon>Hymenochaetaceae</taxon>
        <taxon>Pyrrhoderma</taxon>
    </lineage>
</organism>
<dbReference type="Gene3D" id="1.20.1250.20">
    <property type="entry name" value="MFS general substrate transporter like domains"/>
    <property type="match status" value="1"/>
</dbReference>
<name>A0A286UAT1_9AGAM</name>
<dbReference type="AlphaFoldDB" id="A0A286UAT1"/>
<evidence type="ECO:0000313" key="9">
    <source>
        <dbReference type="EMBL" id="PAV16691.1"/>
    </source>
</evidence>
<keyword evidence="3 7" id="KW-0812">Transmembrane</keyword>
<dbReference type="SUPFAM" id="SSF103473">
    <property type="entry name" value="MFS general substrate transporter"/>
    <property type="match status" value="1"/>
</dbReference>
<dbReference type="Proteomes" id="UP000217199">
    <property type="component" value="Unassembled WGS sequence"/>
</dbReference>
<sequence length="529" mass="57658">MAANIDALASYENEEYHNVIPSALPVSRPGSSSQSSDERTPLLSASETLVGRRKKKREVERTPLPLVQIGVLLFLQLSEPVTSQAIYPFINELIKNMDITGGDERRVGYYAGLVESIFFASEALTVLYWSHLSDFVGRRPILLLGFAGLSLSMIGFGLSKTFMMLIISRSLAGLLNGNSGVIKSMMGEMTDYTNMAQAFAYMPVVWSVGATIGPFIGGQLSRPADRFPHLFSAHFWKMYPYFLPCVVAAIFPISAFILVLIYLKETAFNPNTKNRDESSCATSVSETATIASSHLEEQSSIEELDAETPPPTIRSILTRRVLLAVLNYALLSFLDIAFLAVQPLFYATSIPLGGLGLSPATIGLCLGIYGILMGTFQAFFFAKFHDWLGSKKLLMLALSFNFPIFALFPVINLLARKYGTGYVTWAALGFQLCLCVFSDMSWGCAFIFLTISSPNKRSLGATNGLAATVSAAMRSIGPAATTSLFAASIQHNLYHGLLVYVVLVGTVVAALLAASLLPAKEEEWENRVE</sequence>
<feature type="transmembrane region" description="Helical" evidence="7">
    <location>
        <begin position="141"/>
        <end position="158"/>
    </location>
</feature>
<dbReference type="OrthoDB" id="419616at2759"/>
<comment type="subcellular location">
    <subcellularLocation>
        <location evidence="1">Membrane</location>
        <topology evidence="1">Multi-pass membrane protein</topology>
    </subcellularLocation>
</comment>
<feature type="transmembrane region" description="Helical" evidence="7">
    <location>
        <begin position="321"/>
        <end position="341"/>
    </location>
</feature>
<dbReference type="EMBL" id="NBII01000008">
    <property type="protein sequence ID" value="PAV16691.1"/>
    <property type="molecule type" value="Genomic_DNA"/>
</dbReference>
<dbReference type="PANTHER" id="PTHR23504:SF15">
    <property type="entry name" value="MAJOR FACILITATOR SUPERFAMILY (MFS) PROFILE DOMAIN-CONTAINING PROTEIN"/>
    <property type="match status" value="1"/>
</dbReference>
<gene>
    <name evidence="9" type="ORF">PNOK_0831100</name>
</gene>
<feature type="transmembrane region" description="Helical" evidence="7">
    <location>
        <begin position="107"/>
        <end position="129"/>
    </location>
</feature>
<feature type="domain" description="Major facilitator superfamily (MFS) profile" evidence="8">
    <location>
        <begin position="68"/>
        <end position="521"/>
    </location>
</feature>
<evidence type="ECO:0000259" key="8">
    <source>
        <dbReference type="PROSITE" id="PS50850"/>
    </source>
</evidence>
<feature type="transmembrane region" description="Helical" evidence="7">
    <location>
        <begin position="427"/>
        <end position="451"/>
    </location>
</feature>
<evidence type="ECO:0000256" key="4">
    <source>
        <dbReference type="ARBA" id="ARBA00022989"/>
    </source>
</evidence>
<feature type="transmembrane region" description="Helical" evidence="7">
    <location>
        <begin position="198"/>
        <end position="221"/>
    </location>
</feature>
<comment type="caution">
    <text evidence="9">The sequence shown here is derived from an EMBL/GenBank/DDBJ whole genome shotgun (WGS) entry which is preliminary data.</text>
</comment>
<dbReference type="PROSITE" id="PS50850">
    <property type="entry name" value="MFS"/>
    <property type="match status" value="1"/>
</dbReference>
<protein>
    <submittedName>
        <fullName evidence="9">MFS general substrate transporter</fullName>
    </submittedName>
</protein>
<feature type="transmembrane region" description="Helical" evidence="7">
    <location>
        <begin position="241"/>
        <end position="263"/>
    </location>
</feature>
<evidence type="ECO:0000256" key="7">
    <source>
        <dbReference type="SAM" id="Phobius"/>
    </source>
</evidence>
<evidence type="ECO:0000313" key="10">
    <source>
        <dbReference type="Proteomes" id="UP000217199"/>
    </source>
</evidence>
<dbReference type="InterPro" id="IPR011701">
    <property type="entry name" value="MFS"/>
</dbReference>
<dbReference type="PRINTS" id="PR01035">
    <property type="entry name" value="TCRTETA"/>
</dbReference>
<evidence type="ECO:0000256" key="5">
    <source>
        <dbReference type="ARBA" id="ARBA00023136"/>
    </source>
</evidence>
<dbReference type="InterPro" id="IPR001958">
    <property type="entry name" value="Tet-R_TetA/multi-R_MdtG-like"/>
</dbReference>
<feature type="transmembrane region" description="Helical" evidence="7">
    <location>
        <begin position="361"/>
        <end position="381"/>
    </location>
</feature>
<feature type="region of interest" description="Disordered" evidence="6">
    <location>
        <begin position="22"/>
        <end position="43"/>
    </location>
</feature>
<evidence type="ECO:0000256" key="3">
    <source>
        <dbReference type="ARBA" id="ARBA00022692"/>
    </source>
</evidence>
<dbReference type="CDD" id="cd17330">
    <property type="entry name" value="MFS_SLC46_TetA_like"/>
    <property type="match status" value="1"/>
</dbReference>
<dbReference type="GO" id="GO:0016020">
    <property type="term" value="C:membrane"/>
    <property type="evidence" value="ECO:0007669"/>
    <property type="project" value="UniProtKB-SubCell"/>
</dbReference>